<keyword evidence="2" id="KW-1185">Reference proteome</keyword>
<name>A0AAD4QNS2_9AGAM</name>
<protein>
    <submittedName>
        <fullName evidence="1">Uncharacterized protein</fullName>
    </submittedName>
</protein>
<organism evidence="1 2">
    <name type="scientific">Multifurca ochricompacta</name>
    <dbReference type="NCBI Taxonomy" id="376703"/>
    <lineage>
        <taxon>Eukaryota</taxon>
        <taxon>Fungi</taxon>
        <taxon>Dikarya</taxon>
        <taxon>Basidiomycota</taxon>
        <taxon>Agaricomycotina</taxon>
        <taxon>Agaricomycetes</taxon>
        <taxon>Russulales</taxon>
        <taxon>Russulaceae</taxon>
        <taxon>Multifurca</taxon>
    </lineage>
</organism>
<proteinExistence type="predicted"/>
<dbReference type="Proteomes" id="UP001203297">
    <property type="component" value="Unassembled WGS sequence"/>
</dbReference>
<reference evidence="1" key="1">
    <citation type="journal article" date="2022" name="New Phytol.">
        <title>Evolutionary transition to the ectomycorrhizal habit in the genomes of a hyperdiverse lineage of mushroom-forming fungi.</title>
        <authorList>
            <person name="Looney B."/>
            <person name="Miyauchi S."/>
            <person name="Morin E."/>
            <person name="Drula E."/>
            <person name="Courty P.E."/>
            <person name="Kohler A."/>
            <person name="Kuo A."/>
            <person name="LaButti K."/>
            <person name="Pangilinan J."/>
            <person name="Lipzen A."/>
            <person name="Riley R."/>
            <person name="Andreopoulos W."/>
            <person name="He G."/>
            <person name="Johnson J."/>
            <person name="Nolan M."/>
            <person name="Tritt A."/>
            <person name="Barry K.W."/>
            <person name="Grigoriev I.V."/>
            <person name="Nagy L.G."/>
            <person name="Hibbett D."/>
            <person name="Henrissat B."/>
            <person name="Matheny P.B."/>
            <person name="Labbe J."/>
            <person name="Martin F.M."/>
        </authorList>
    </citation>
    <scope>NUCLEOTIDE SEQUENCE</scope>
    <source>
        <strain evidence="1">BPL690</strain>
    </source>
</reference>
<comment type="caution">
    <text evidence="1">The sequence shown here is derived from an EMBL/GenBank/DDBJ whole genome shotgun (WGS) entry which is preliminary data.</text>
</comment>
<dbReference type="AlphaFoldDB" id="A0AAD4QNS2"/>
<accession>A0AAD4QNS2</accession>
<sequence>MHVEPEIPQDQFHEEDLNPEIFPNLRITEHSIRPPSSALYPSYVATSLPSPDAPSSHDHWISRAFHDVESDNLEAVVPTCLFTTPGFCSIHLSATTSSSLWTGLVQARDHRVKQVPEPTPIPDEPLRTSFSQTHVVPLANATIPPTLMEIGEIARRNIPLVPKSVLPLYVRGAGGGIEGGAKDRSQDQDPSAKSDWVKYSRTCVSSESEYLSTDSTLGSIRHVLPNPLPPGPNPAAAFAHKDRVVRRVARRVAQLPYAVNRFQAPTSRRRLEY</sequence>
<dbReference type="EMBL" id="WTXG01000014">
    <property type="protein sequence ID" value="KAI0301588.1"/>
    <property type="molecule type" value="Genomic_DNA"/>
</dbReference>
<evidence type="ECO:0000313" key="2">
    <source>
        <dbReference type="Proteomes" id="UP001203297"/>
    </source>
</evidence>
<gene>
    <name evidence="1" type="ORF">B0F90DRAFT_1718471</name>
</gene>
<evidence type="ECO:0000313" key="1">
    <source>
        <dbReference type="EMBL" id="KAI0301588.1"/>
    </source>
</evidence>